<evidence type="ECO:0000256" key="1">
    <source>
        <dbReference type="SAM" id="MobiDB-lite"/>
    </source>
</evidence>
<accession>A0A1E4TBS7</accession>
<feature type="compositionally biased region" description="Polar residues" evidence="1">
    <location>
        <begin position="298"/>
        <end position="307"/>
    </location>
</feature>
<keyword evidence="3" id="KW-1185">Reference proteome</keyword>
<feature type="region of interest" description="Disordered" evidence="1">
    <location>
        <begin position="1"/>
        <end position="105"/>
    </location>
</feature>
<reference evidence="3" key="1">
    <citation type="submission" date="2016-02" db="EMBL/GenBank/DDBJ databases">
        <title>Comparative genomics of biotechnologically important yeasts.</title>
        <authorList>
            <consortium name="DOE Joint Genome Institute"/>
            <person name="Riley R."/>
            <person name="Haridas S."/>
            <person name="Wolfe K.H."/>
            <person name="Lopes M.R."/>
            <person name="Hittinger C.T."/>
            <person name="Goker M."/>
            <person name="Salamov A."/>
            <person name="Wisecaver J."/>
            <person name="Long T.M."/>
            <person name="Aerts A.L."/>
            <person name="Barry K."/>
            <person name="Choi C."/>
            <person name="Clum A."/>
            <person name="Coughlan A.Y."/>
            <person name="Deshpande S."/>
            <person name="Douglass A.P."/>
            <person name="Hanson S.J."/>
            <person name="Klenk H.-P."/>
            <person name="Labutti K."/>
            <person name="Lapidus A."/>
            <person name="Lindquist E."/>
            <person name="Lipzen A."/>
            <person name="Meier-Kolthoff J.P."/>
            <person name="Ohm R.A."/>
            <person name="Otillar R.P."/>
            <person name="Pangilinan J."/>
            <person name="Peng Y."/>
            <person name="Rokas A."/>
            <person name="Rosa C.A."/>
            <person name="Scheuner C."/>
            <person name="Sibirny A.A."/>
            <person name="Slot J.C."/>
            <person name="Stielow J.B."/>
            <person name="Sun H."/>
            <person name="Kurtzman C.P."/>
            <person name="Blackwell M."/>
            <person name="Jeffries T.W."/>
            <person name="Grigoriev I.V."/>
        </authorList>
    </citation>
    <scope>NUCLEOTIDE SEQUENCE [LARGE SCALE GENOMIC DNA]</scope>
    <source>
        <strain evidence="3">NRRL Y-17796</strain>
    </source>
</reference>
<feature type="compositionally biased region" description="Basic and acidic residues" evidence="1">
    <location>
        <begin position="75"/>
        <end position="90"/>
    </location>
</feature>
<feature type="region of interest" description="Disordered" evidence="1">
    <location>
        <begin position="240"/>
        <end position="309"/>
    </location>
</feature>
<feature type="region of interest" description="Disordered" evidence="1">
    <location>
        <begin position="216"/>
        <end position="235"/>
    </location>
</feature>
<protein>
    <submittedName>
        <fullName evidence="2">Uncharacterized protein</fullName>
    </submittedName>
</protein>
<organism evidence="2 3">
    <name type="scientific">Tortispora caseinolytica NRRL Y-17796</name>
    <dbReference type="NCBI Taxonomy" id="767744"/>
    <lineage>
        <taxon>Eukaryota</taxon>
        <taxon>Fungi</taxon>
        <taxon>Dikarya</taxon>
        <taxon>Ascomycota</taxon>
        <taxon>Saccharomycotina</taxon>
        <taxon>Trigonopsidomycetes</taxon>
        <taxon>Trigonopsidales</taxon>
        <taxon>Trigonopsidaceae</taxon>
        <taxon>Tortispora</taxon>
    </lineage>
</organism>
<evidence type="ECO:0000313" key="3">
    <source>
        <dbReference type="Proteomes" id="UP000095023"/>
    </source>
</evidence>
<dbReference type="OrthoDB" id="340550at2759"/>
<name>A0A1E4TBS7_9ASCO</name>
<sequence>MFSSQDSSDPMDEAVASSAMDTARRLQVSGENGKNTNSRLSVVSSEGNWGSIYDTGKRNCASDDDGSESSTDGVSSRDRWGADDNKDKPKNRSNLKQKLNNVQRFGRNSIKSYRDSFLNDKIQAKDHEQPSHPATLTQPQSHLQRHHTIQGVRLSSSVRPFSRTLQRISRELHLERAPADFEIKLEAAVTAAFREEEIFNEYSSPSPEAMSVSDGVLLNEADPPGNGSFKRRSAASDTIVNTAPSSPYLGSQITSSPEHSPGGMTLSDTSSSSNVSRSVNMKRRYSTDEYINKRQAVSPGSNRNSKVPLSVKVVKRLQDAKEDLSKMKL</sequence>
<feature type="compositionally biased region" description="Low complexity" evidence="1">
    <location>
        <begin position="270"/>
        <end position="279"/>
    </location>
</feature>
<dbReference type="AlphaFoldDB" id="A0A1E4TBS7"/>
<evidence type="ECO:0000313" key="2">
    <source>
        <dbReference type="EMBL" id="ODV89210.1"/>
    </source>
</evidence>
<dbReference type="EMBL" id="KV453843">
    <property type="protein sequence ID" value="ODV89210.1"/>
    <property type="molecule type" value="Genomic_DNA"/>
</dbReference>
<dbReference type="Proteomes" id="UP000095023">
    <property type="component" value="Unassembled WGS sequence"/>
</dbReference>
<gene>
    <name evidence="2" type="ORF">CANCADRAFT_135205</name>
</gene>
<feature type="compositionally biased region" description="Polar residues" evidence="1">
    <location>
        <begin position="240"/>
        <end position="258"/>
    </location>
</feature>
<feature type="compositionally biased region" description="Polar residues" evidence="1">
    <location>
        <begin position="29"/>
        <end position="48"/>
    </location>
</feature>
<proteinExistence type="predicted"/>